<organism evidence="2 3">
    <name type="scientific">Flavobacterium cheniae</name>
    <dbReference type="NCBI Taxonomy" id="295428"/>
    <lineage>
        <taxon>Bacteria</taxon>
        <taxon>Pseudomonadati</taxon>
        <taxon>Bacteroidota</taxon>
        <taxon>Flavobacteriia</taxon>
        <taxon>Flavobacteriales</taxon>
        <taxon>Flavobacteriaceae</taxon>
        <taxon>Flavobacterium</taxon>
    </lineage>
</organism>
<sequence length="188" mass="22079">MIENSKKLFKHCELCKNKSQNLEIGVFCSLTNRNPNFDVFCDEISFNENLKKKITEINIAFEKTKREKNWVYSYFVVYLIMSLAMFLFTYKFNDYIANILSKSSGKPVFIASSIIIIFICIAVILLGYAFGALNRHRFDSKKNNTDKQELDAILKLYNIEYDFKITFNDRMLMPIDIKTELKIKNLKV</sequence>
<name>A0A562KHI0_9FLAO</name>
<keyword evidence="1" id="KW-1133">Transmembrane helix</keyword>
<dbReference type="Proteomes" id="UP000315312">
    <property type="component" value="Unassembled WGS sequence"/>
</dbReference>
<feature type="transmembrane region" description="Helical" evidence="1">
    <location>
        <begin position="110"/>
        <end position="133"/>
    </location>
</feature>
<evidence type="ECO:0000313" key="2">
    <source>
        <dbReference type="EMBL" id="TWH94755.1"/>
    </source>
</evidence>
<keyword evidence="1" id="KW-0472">Membrane</keyword>
<evidence type="ECO:0000256" key="1">
    <source>
        <dbReference type="SAM" id="Phobius"/>
    </source>
</evidence>
<gene>
    <name evidence="2" type="ORF">IP97_01467</name>
</gene>
<dbReference type="RefSeq" id="WP_133608997.1">
    <property type="nucleotide sequence ID" value="NZ_SNZC01000002.1"/>
</dbReference>
<dbReference type="AlphaFoldDB" id="A0A562KHI0"/>
<comment type="caution">
    <text evidence="2">The sequence shown here is derived from an EMBL/GenBank/DDBJ whole genome shotgun (WGS) entry which is preliminary data.</text>
</comment>
<accession>A0A562KHI0</accession>
<proteinExistence type="predicted"/>
<dbReference type="OrthoDB" id="762068at2"/>
<protein>
    <submittedName>
        <fullName evidence="2">Uncharacterized protein</fullName>
    </submittedName>
</protein>
<keyword evidence="1" id="KW-0812">Transmembrane</keyword>
<keyword evidence="3" id="KW-1185">Reference proteome</keyword>
<evidence type="ECO:0000313" key="3">
    <source>
        <dbReference type="Proteomes" id="UP000315312"/>
    </source>
</evidence>
<feature type="transmembrane region" description="Helical" evidence="1">
    <location>
        <begin position="71"/>
        <end position="90"/>
    </location>
</feature>
<dbReference type="EMBL" id="VLKM01000005">
    <property type="protein sequence ID" value="TWH94755.1"/>
    <property type="molecule type" value="Genomic_DNA"/>
</dbReference>
<reference evidence="2 3" key="1">
    <citation type="journal article" date="2015" name="Stand. Genomic Sci.">
        <title>Genomic Encyclopedia of Bacterial and Archaeal Type Strains, Phase III: the genomes of soil and plant-associated and newly described type strains.</title>
        <authorList>
            <person name="Whitman W.B."/>
            <person name="Woyke T."/>
            <person name="Klenk H.P."/>
            <person name="Zhou Y."/>
            <person name="Lilburn T.G."/>
            <person name="Beck B.J."/>
            <person name="De Vos P."/>
            <person name="Vandamme P."/>
            <person name="Eisen J.A."/>
            <person name="Garrity G."/>
            <person name="Hugenholtz P."/>
            <person name="Kyrpides N.C."/>
        </authorList>
    </citation>
    <scope>NUCLEOTIDE SEQUENCE [LARGE SCALE GENOMIC DNA]</scope>
    <source>
        <strain evidence="2 3">CGMCC 1.6844</strain>
    </source>
</reference>